<keyword evidence="3" id="KW-1185">Reference proteome</keyword>
<comment type="caution">
    <text evidence="2">The sequence shown here is derived from an EMBL/GenBank/DDBJ whole genome shotgun (WGS) entry which is preliminary data.</text>
</comment>
<proteinExistence type="predicted"/>
<dbReference type="Proteomes" id="UP001415857">
    <property type="component" value="Unassembled WGS sequence"/>
</dbReference>
<reference evidence="2 3" key="1">
    <citation type="journal article" date="2024" name="Plant J.">
        <title>Genome sequences and population genomics reveal climatic adaptation and genomic divergence between two closely related sweetgum species.</title>
        <authorList>
            <person name="Xu W.Q."/>
            <person name="Ren C.Q."/>
            <person name="Zhang X.Y."/>
            <person name="Comes H.P."/>
            <person name="Liu X.H."/>
            <person name="Li Y.G."/>
            <person name="Kettle C.J."/>
            <person name="Jalonen R."/>
            <person name="Gaisberger H."/>
            <person name="Ma Y.Z."/>
            <person name="Qiu Y.X."/>
        </authorList>
    </citation>
    <scope>NUCLEOTIDE SEQUENCE [LARGE SCALE GENOMIC DNA]</scope>
    <source>
        <strain evidence="2">Hangzhou</strain>
    </source>
</reference>
<dbReference type="EMBL" id="JBBPBK010000012">
    <property type="protein sequence ID" value="KAK9273481.1"/>
    <property type="molecule type" value="Genomic_DNA"/>
</dbReference>
<gene>
    <name evidence="2" type="ORF">L1049_018291</name>
</gene>
<organism evidence="2 3">
    <name type="scientific">Liquidambar formosana</name>
    <name type="common">Formosan gum</name>
    <dbReference type="NCBI Taxonomy" id="63359"/>
    <lineage>
        <taxon>Eukaryota</taxon>
        <taxon>Viridiplantae</taxon>
        <taxon>Streptophyta</taxon>
        <taxon>Embryophyta</taxon>
        <taxon>Tracheophyta</taxon>
        <taxon>Spermatophyta</taxon>
        <taxon>Magnoliopsida</taxon>
        <taxon>eudicotyledons</taxon>
        <taxon>Gunneridae</taxon>
        <taxon>Pentapetalae</taxon>
        <taxon>Saxifragales</taxon>
        <taxon>Altingiaceae</taxon>
        <taxon>Liquidambar</taxon>
    </lineage>
</organism>
<feature type="transmembrane region" description="Helical" evidence="1">
    <location>
        <begin position="43"/>
        <end position="63"/>
    </location>
</feature>
<dbReference type="AlphaFoldDB" id="A0AAP0R9X5"/>
<sequence length="160" mass="17746">MSNLKNAHNTSKANIVDLLYTNGTLMIPSAAAPKLEALSLPRAAKSVHIADITITLLLMMFTVDLRQRKSMRKTAPSNESESIDSYESSTRVKGYVCTSSVESPDPSFSVSKCIDVLKTMGLDEDFYVKAVSWLIKSLDNREGFLGLEPEFREALLRKNI</sequence>
<name>A0AAP0R9X5_LIQFO</name>
<accession>A0AAP0R9X5</accession>
<evidence type="ECO:0000256" key="1">
    <source>
        <dbReference type="SAM" id="Phobius"/>
    </source>
</evidence>
<keyword evidence="1" id="KW-1133">Transmembrane helix</keyword>
<evidence type="ECO:0000313" key="2">
    <source>
        <dbReference type="EMBL" id="KAK9273481.1"/>
    </source>
</evidence>
<keyword evidence="1" id="KW-0812">Transmembrane</keyword>
<protein>
    <submittedName>
        <fullName evidence="2">Uncharacterized protein</fullName>
    </submittedName>
</protein>
<keyword evidence="1" id="KW-0472">Membrane</keyword>
<evidence type="ECO:0000313" key="3">
    <source>
        <dbReference type="Proteomes" id="UP001415857"/>
    </source>
</evidence>